<proteinExistence type="predicted"/>
<dbReference type="AlphaFoldDB" id="A0A5N4C6C2"/>
<reference evidence="2 3" key="1">
    <citation type="journal article" date="2019" name="Mol. Ecol. Resour.">
        <title>Improving Illumina assemblies with Hi-C and long reads: an example with the North African dromedary.</title>
        <authorList>
            <person name="Elbers J.P."/>
            <person name="Rogers M.F."/>
            <person name="Perelman P.L."/>
            <person name="Proskuryakova A.A."/>
            <person name="Serdyukova N.A."/>
            <person name="Johnson W.E."/>
            <person name="Horin P."/>
            <person name="Corander J."/>
            <person name="Murphy D."/>
            <person name="Burger P.A."/>
        </authorList>
    </citation>
    <scope>NUCLEOTIDE SEQUENCE [LARGE SCALE GENOMIC DNA]</scope>
    <source>
        <strain evidence="2">Drom800</strain>
        <tissue evidence="2">Blood</tissue>
    </source>
</reference>
<dbReference type="Proteomes" id="UP000299084">
    <property type="component" value="Unassembled WGS sequence"/>
</dbReference>
<evidence type="ECO:0000313" key="3">
    <source>
        <dbReference type="Proteomes" id="UP000299084"/>
    </source>
</evidence>
<dbReference type="Pfam" id="PF08473">
    <property type="entry name" value="VGCC_alpha2"/>
    <property type="match status" value="1"/>
</dbReference>
<gene>
    <name evidence="2" type="ORF">Cadr_000029455</name>
</gene>
<sequence>MHNLLPSLPPVWRCGGADLDCFVVDNNGFILISERPQEMGRFLGEVDGALVTQLLGMGVFSQVTMYDYQAMCRPASHHHSASQPLVSPLSALLTAARWLVNELLL</sequence>
<accession>A0A5N4C6C2</accession>
<comment type="caution">
    <text evidence="2">The sequence shown here is derived from an EMBL/GenBank/DDBJ whole genome shotgun (WGS) entry which is preliminary data.</text>
</comment>
<dbReference type="InterPro" id="IPR013680">
    <property type="entry name" value="VDCC_a2/dsu"/>
</dbReference>
<dbReference type="EMBL" id="JWIN03000034">
    <property type="protein sequence ID" value="KAB1254416.1"/>
    <property type="molecule type" value="Genomic_DNA"/>
</dbReference>
<name>A0A5N4C6C2_CAMDR</name>
<organism evidence="2 3">
    <name type="scientific">Camelus dromedarius</name>
    <name type="common">Dromedary</name>
    <name type="synonym">Arabian camel</name>
    <dbReference type="NCBI Taxonomy" id="9838"/>
    <lineage>
        <taxon>Eukaryota</taxon>
        <taxon>Metazoa</taxon>
        <taxon>Chordata</taxon>
        <taxon>Craniata</taxon>
        <taxon>Vertebrata</taxon>
        <taxon>Euteleostomi</taxon>
        <taxon>Mammalia</taxon>
        <taxon>Eutheria</taxon>
        <taxon>Laurasiatheria</taxon>
        <taxon>Artiodactyla</taxon>
        <taxon>Tylopoda</taxon>
        <taxon>Camelidae</taxon>
        <taxon>Camelus</taxon>
    </lineage>
</organism>
<evidence type="ECO:0000259" key="1">
    <source>
        <dbReference type="Pfam" id="PF08473"/>
    </source>
</evidence>
<evidence type="ECO:0000313" key="2">
    <source>
        <dbReference type="EMBL" id="KAB1254416.1"/>
    </source>
</evidence>
<feature type="domain" description="Voltage-dependent calcium channel alpha-2/delta subunit conserved region" evidence="1">
    <location>
        <begin position="17"/>
        <end position="82"/>
    </location>
</feature>
<keyword evidence="3" id="KW-1185">Reference proteome</keyword>
<protein>
    <submittedName>
        <fullName evidence="2">Voltage-dependent calcium channel subunit alpha-2/delta-4</fullName>
    </submittedName>
</protein>